<gene>
    <name evidence="1" type="ORF">NPIL_214071</name>
</gene>
<dbReference type="EMBL" id="BMAW01065638">
    <property type="protein sequence ID" value="GFT51334.1"/>
    <property type="molecule type" value="Genomic_DNA"/>
</dbReference>
<evidence type="ECO:0000313" key="2">
    <source>
        <dbReference type="Proteomes" id="UP000887013"/>
    </source>
</evidence>
<dbReference type="AlphaFoldDB" id="A0A8X6TSJ7"/>
<protein>
    <submittedName>
        <fullName evidence="1">Uncharacterized protein</fullName>
    </submittedName>
</protein>
<keyword evidence="2" id="KW-1185">Reference proteome</keyword>
<reference evidence="1" key="1">
    <citation type="submission" date="2020-08" db="EMBL/GenBank/DDBJ databases">
        <title>Multicomponent nature underlies the extraordinary mechanical properties of spider dragline silk.</title>
        <authorList>
            <person name="Kono N."/>
            <person name="Nakamura H."/>
            <person name="Mori M."/>
            <person name="Yoshida Y."/>
            <person name="Ohtoshi R."/>
            <person name="Malay A.D."/>
            <person name="Moran D.A.P."/>
            <person name="Tomita M."/>
            <person name="Numata K."/>
            <person name="Arakawa K."/>
        </authorList>
    </citation>
    <scope>NUCLEOTIDE SEQUENCE</scope>
</reference>
<dbReference type="Proteomes" id="UP000887013">
    <property type="component" value="Unassembled WGS sequence"/>
</dbReference>
<comment type="caution">
    <text evidence="1">The sequence shown here is derived from an EMBL/GenBank/DDBJ whole genome shotgun (WGS) entry which is preliminary data.</text>
</comment>
<evidence type="ECO:0000313" key="1">
    <source>
        <dbReference type="EMBL" id="GFT51334.1"/>
    </source>
</evidence>
<proteinExistence type="predicted"/>
<accession>A0A8X6TSJ7</accession>
<name>A0A8X6TSJ7_NEPPI</name>
<organism evidence="1 2">
    <name type="scientific">Nephila pilipes</name>
    <name type="common">Giant wood spider</name>
    <name type="synonym">Nephila maculata</name>
    <dbReference type="NCBI Taxonomy" id="299642"/>
    <lineage>
        <taxon>Eukaryota</taxon>
        <taxon>Metazoa</taxon>
        <taxon>Ecdysozoa</taxon>
        <taxon>Arthropoda</taxon>
        <taxon>Chelicerata</taxon>
        <taxon>Arachnida</taxon>
        <taxon>Araneae</taxon>
        <taxon>Araneomorphae</taxon>
        <taxon>Entelegynae</taxon>
        <taxon>Araneoidea</taxon>
        <taxon>Nephilidae</taxon>
        <taxon>Nephila</taxon>
    </lineage>
</organism>
<sequence length="94" mass="10084">MLMPTHSGVQAANIKYSCGKPFQPLVHFLATGNRIPSLCYPKAVAKTVMKCSITKSRPVLKGITFLSIRCSGEKARLISVLITKGSARESSFGG</sequence>